<sequence>MTAPAAAADPKTLQIVTNPEETMAQSLGRASIKPAVNAAVAMQPYQGFLGEDVNLMATIEAIRSSTDRIKGGDLSDLEAMLTGQAVALQTIFTSLARRAQAQTYQRNLEAFLGLALKAQAQSRATISALVDLKYPRQVAFVKQANISNGPQQVNNGATAAVFDQSAQARAHGRESQLPEIKELEVSDGQWLDTGTKGTTGRTDPHLEAVGKGDRANKPRRKSQGLA</sequence>
<keyword evidence="3" id="KW-1185">Reference proteome</keyword>
<comment type="caution">
    <text evidence="2">The sequence shown here is derived from an EMBL/GenBank/DDBJ whole genome shotgun (WGS) entry which is preliminary data.</text>
</comment>
<organism evidence="2 3">
    <name type="scientific">Variovorax robiniae</name>
    <dbReference type="NCBI Taxonomy" id="1836199"/>
    <lineage>
        <taxon>Bacteria</taxon>
        <taxon>Pseudomonadati</taxon>
        <taxon>Pseudomonadota</taxon>
        <taxon>Betaproteobacteria</taxon>
        <taxon>Burkholderiales</taxon>
        <taxon>Comamonadaceae</taxon>
        <taxon>Variovorax</taxon>
    </lineage>
</organism>
<gene>
    <name evidence="2" type="ORF">WKW79_14615</name>
</gene>
<protein>
    <submittedName>
        <fullName evidence="2">Uncharacterized protein</fullName>
    </submittedName>
</protein>
<dbReference type="EMBL" id="JBBKZS010000005">
    <property type="protein sequence ID" value="MEJ8855813.1"/>
    <property type="molecule type" value="Genomic_DNA"/>
</dbReference>
<name>A0ABU8X7P4_9BURK</name>
<accession>A0ABU8X7P4</accession>
<feature type="region of interest" description="Disordered" evidence="1">
    <location>
        <begin position="181"/>
        <end position="226"/>
    </location>
</feature>
<reference evidence="2 3" key="1">
    <citation type="submission" date="2024-03" db="EMBL/GenBank/DDBJ databases">
        <title>Novel species of the genus Variovorax.</title>
        <authorList>
            <person name="Liu Q."/>
            <person name="Xin Y.-H."/>
        </authorList>
    </citation>
    <scope>NUCLEOTIDE SEQUENCE [LARGE SCALE GENOMIC DNA]</scope>
    <source>
        <strain evidence="2 3">KACC 18901</strain>
    </source>
</reference>
<dbReference type="Proteomes" id="UP001367030">
    <property type="component" value="Unassembled WGS sequence"/>
</dbReference>
<feature type="compositionally biased region" description="Basic residues" evidence="1">
    <location>
        <begin position="217"/>
        <end position="226"/>
    </location>
</feature>
<feature type="compositionally biased region" description="Basic and acidic residues" evidence="1">
    <location>
        <begin position="202"/>
        <end position="216"/>
    </location>
</feature>
<evidence type="ECO:0000313" key="2">
    <source>
        <dbReference type="EMBL" id="MEJ8855813.1"/>
    </source>
</evidence>
<evidence type="ECO:0000256" key="1">
    <source>
        <dbReference type="SAM" id="MobiDB-lite"/>
    </source>
</evidence>
<dbReference type="RefSeq" id="WP_340335889.1">
    <property type="nucleotide sequence ID" value="NZ_JBBKZS010000005.1"/>
</dbReference>
<evidence type="ECO:0000313" key="3">
    <source>
        <dbReference type="Proteomes" id="UP001367030"/>
    </source>
</evidence>
<proteinExistence type="predicted"/>